<feature type="region of interest" description="Disordered" evidence="2">
    <location>
        <begin position="706"/>
        <end position="793"/>
    </location>
</feature>
<feature type="coiled-coil region" evidence="1">
    <location>
        <begin position="57"/>
        <end position="84"/>
    </location>
</feature>
<accession>A0AAW0F9Y9</accession>
<reference evidence="3 4" key="1">
    <citation type="journal article" date="2021" name="MBio">
        <title>A New Model Trypanosomatid, Novymonas esmeraldas: Genomic Perception of Its 'Candidatus Pandoraea novymonadis' Endosymbiont.</title>
        <authorList>
            <person name="Zakharova A."/>
            <person name="Saura A."/>
            <person name="Butenko A."/>
            <person name="Podesvova L."/>
            <person name="Warmusova S."/>
            <person name="Kostygov A.Y."/>
            <person name="Nenarokova A."/>
            <person name="Lukes J."/>
            <person name="Opperdoes F.R."/>
            <person name="Yurchenko V."/>
        </authorList>
    </citation>
    <scope>NUCLEOTIDE SEQUENCE [LARGE SCALE GENOMIC DNA]</scope>
    <source>
        <strain evidence="3 4">E262AT.01</strain>
    </source>
</reference>
<proteinExistence type="predicted"/>
<feature type="region of interest" description="Disordered" evidence="2">
    <location>
        <begin position="512"/>
        <end position="629"/>
    </location>
</feature>
<protein>
    <submittedName>
        <fullName evidence="3">Uncharacterized protein</fullName>
    </submittedName>
</protein>
<evidence type="ECO:0000256" key="1">
    <source>
        <dbReference type="SAM" id="Coils"/>
    </source>
</evidence>
<sequence>MSSLIRCTDDLLHHKAVQASHYERLERQLLDGERCRRAALLSLRQRIADVTRRGKDVVELREENNQLAEQLAQHGLQLAALQCRRGEAQRRDAAAMEKLQDGVRSFAGHPARIVLIVHALQAQRQLQDTGRRLHRTLTSLWVVLRVRRRVATVAAHSTELLCSHAATHAVVSGALRERITRCSMVREAAQERLSRIRDMREGVVAAEQHSAERALHAAKARAAMIGVYAEALEARRDAAMAAVSAVSVDIDRGHERVSAAQQVLQDRAAAVAEAQRAVAVEGAAHVDAVALMDARHRRLMDDISSGADEASMADAHATATQQVLCDVQRRREALVRRLCATACLALLCERHVHRLARRRAAQDAERARTEATVALLRTQHEEHLSRRRAARVAAAHLAARDGLCAAEAQCRDAAVGLEADEWRLLYAQLVRDACRARAAGAAAKAVCSAHAPPRDGTCATDNAERRPPPVRKRGRAERLPHATPTCRGRRQLAATEAVDSLTCVAASPGSTSNNIVAVSGLPRPTSDGDEQEEEASERPPHRRHGTAAPAVSKSSAPLLSPPSIITAASPLAPRPTYRLTSVRPAADKKRPPTATPRGVAADRSARDAPARRAVVVRASGTHPHPGAARDEWAAAYDSGSDAASEVRLLSPSPPPRFPGERHLPTTAPPHLLRRAPHRSKDECTAAAATATRAAPRSALAVALAARAPRSTDRSSQSHVTHFSSHFTGNTAGLPTAGVAMRPPLATATSSQPSSPSVLLQRPRDSKTAPRRRAPHLTSGATDHGEDIFGDLFS</sequence>
<dbReference type="EMBL" id="JAECZO010000018">
    <property type="protein sequence ID" value="KAK7201629.1"/>
    <property type="molecule type" value="Genomic_DNA"/>
</dbReference>
<feature type="region of interest" description="Disordered" evidence="2">
    <location>
        <begin position="449"/>
        <end position="488"/>
    </location>
</feature>
<evidence type="ECO:0000313" key="3">
    <source>
        <dbReference type="EMBL" id="KAK7201629.1"/>
    </source>
</evidence>
<dbReference type="AlphaFoldDB" id="A0AAW0F9Y9"/>
<feature type="compositionally biased region" description="Low complexity" evidence="2">
    <location>
        <begin position="742"/>
        <end position="760"/>
    </location>
</feature>
<name>A0AAW0F9Y9_9TRYP</name>
<organism evidence="3 4">
    <name type="scientific">Novymonas esmeraldas</name>
    <dbReference type="NCBI Taxonomy" id="1808958"/>
    <lineage>
        <taxon>Eukaryota</taxon>
        <taxon>Discoba</taxon>
        <taxon>Euglenozoa</taxon>
        <taxon>Kinetoplastea</taxon>
        <taxon>Metakinetoplastina</taxon>
        <taxon>Trypanosomatida</taxon>
        <taxon>Trypanosomatidae</taxon>
        <taxon>Novymonas</taxon>
    </lineage>
</organism>
<evidence type="ECO:0000256" key="2">
    <source>
        <dbReference type="SAM" id="MobiDB-lite"/>
    </source>
</evidence>
<evidence type="ECO:0000313" key="4">
    <source>
        <dbReference type="Proteomes" id="UP001430356"/>
    </source>
</evidence>
<gene>
    <name evidence="3" type="ORF">NESM_000227600</name>
</gene>
<keyword evidence="1" id="KW-0175">Coiled coil</keyword>
<comment type="caution">
    <text evidence="3">The sequence shown here is derived from an EMBL/GenBank/DDBJ whole genome shotgun (WGS) entry which is preliminary data.</text>
</comment>
<keyword evidence="4" id="KW-1185">Reference proteome</keyword>
<dbReference type="Proteomes" id="UP001430356">
    <property type="component" value="Unassembled WGS sequence"/>
</dbReference>
<feature type="compositionally biased region" description="Polar residues" evidence="2">
    <location>
        <begin position="713"/>
        <end position="732"/>
    </location>
</feature>
<feature type="compositionally biased region" description="Low complexity" evidence="2">
    <location>
        <begin position="547"/>
        <end position="563"/>
    </location>
</feature>